<evidence type="ECO:0000313" key="3">
    <source>
        <dbReference type="EMBL" id="MBD3364585.1"/>
    </source>
</evidence>
<evidence type="ECO:0000313" key="4">
    <source>
        <dbReference type="Proteomes" id="UP000630660"/>
    </source>
</evidence>
<comment type="caution">
    <text evidence="3">The sequence shown here is derived from an EMBL/GenBank/DDBJ whole genome shotgun (WGS) entry which is preliminary data.</text>
</comment>
<dbReference type="Proteomes" id="UP000630660">
    <property type="component" value="Unassembled WGS sequence"/>
</dbReference>
<keyword evidence="3" id="KW-0670">Pyruvate</keyword>
<dbReference type="NCBIfam" id="TIGR02175">
    <property type="entry name" value="PorC_KorC"/>
    <property type="match status" value="1"/>
</dbReference>
<evidence type="ECO:0000256" key="1">
    <source>
        <dbReference type="ARBA" id="ARBA00023002"/>
    </source>
</evidence>
<dbReference type="AlphaFoldDB" id="A0A9D5KAI8"/>
<dbReference type="InterPro" id="IPR002869">
    <property type="entry name" value="Pyrv_flavodox_OxRed_cen"/>
</dbReference>
<dbReference type="Gene3D" id="3.40.920.10">
    <property type="entry name" value="Pyruvate-ferredoxin oxidoreductase, PFOR, domain III"/>
    <property type="match status" value="1"/>
</dbReference>
<dbReference type="InterPro" id="IPR019752">
    <property type="entry name" value="Pyrv/ketoisovalerate_OxRed_cat"/>
</dbReference>
<proteinExistence type="predicted"/>
<dbReference type="Pfam" id="PF01558">
    <property type="entry name" value="POR"/>
    <property type="match status" value="1"/>
</dbReference>
<dbReference type="SUPFAM" id="SSF53323">
    <property type="entry name" value="Pyruvate-ferredoxin oxidoreductase, PFOR, domain III"/>
    <property type="match status" value="1"/>
</dbReference>
<organism evidence="3 4">
    <name type="scientific">candidate division WOR-3 bacterium</name>
    <dbReference type="NCBI Taxonomy" id="2052148"/>
    <lineage>
        <taxon>Bacteria</taxon>
        <taxon>Bacteria division WOR-3</taxon>
    </lineage>
</organism>
<feature type="domain" description="Pyruvate/ketoisovalerate oxidoreductase catalytic" evidence="2">
    <location>
        <begin position="10"/>
        <end position="178"/>
    </location>
</feature>
<accession>A0A9D5KAI8</accession>
<dbReference type="EMBL" id="WJKJ01000165">
    <property type="protein sequence ID" value="MBD3364585.1"/>
    <property type="molecule type" value="Genomic_DNA"/>
</dbReference>
<protein>
    <submittedName>
        <fullName evidence="3">Pyruvate ferredoxin oxidoreductase</fullName>
    </submittedName>
</protein>
<keyword evidence="1" id="KW-0560">Oxidoreductase</keyword>
<dbReference type="InterPro" id="IPR051626">
    <property type="entry name" value="Oxidoreductase_gamma_subunit"/>
</dbReference>
<name>A0A9D5KAI8_UNCW3</name>
<gene>
    <name evidence="3" type="ORF">GF359_05160</name>
</gene>
<dbReference type="PANTHER" id="PTHR43366">
    <property type="entry name" value="PYRUVATE SYNTHASE SUBUNIT PORC"/>
    <property type="match status" value="1"/>
</dbReference>
<dbReference type="GO" id="GO:0016625">
    <property type="term" value="F:oxidoreductase activity, acting on the aldehyde or oxo group of donors, iron-sulfur protein as acceptor"/>
    <property type="evidence" value="ECO:0007669"/>
    <property type="project" value="InterPro"/>
</dbReference>
<dbReference type="InterPro" id="IPR011894">
    <property type="entry name" value="PorC_KorC"/>
</dbReference>
<sequence>MLEIRFHGRGGQGTVVASKALAFAVAREGRFVQTFPEYGVERRGAPVVAFTRIDDVPIYIRSKIYEPDHLVVLEPTLIGAIDVTEGLKPGGWIIINSDKKAAEFGQFAGFKVATFDATSVALKYRLGSSAAPIVNTAILGALSKITGFVGIDAVREAVREIAPVKKDENVKAAEEAYEKAEAEQEQS</sequence>
<dbReference type="PANTHER" id="PTHR43366:SF1">
    <property type="entry name" value="PYRUVATE SYNTHASE SUBUNIT PORC"/>
    <property type="match status" value="1"/>
</dbReference>
<evidence type="ECO:0000259" key="2">
    <source>
        <dbReference type="Pfam" id="PF01558"/>
    </source>
</evidence>
<reference evidence="3" key="1">
    <citation type="submission" date="2019-11" db="EMBL/GenBank/DDBJ databases">
        <title>Microbial mats filling the niche in hypersaline microbial mats.</title>
        <authorList>
            <person name="Wong H.L."/>
            <person name="Macleod F.I."/>
            <person name="White R.A. III"/>
            <person name="Burns B.P."/>
        </authorList>
    </citation>
    <scope>NUCLEOTIDE SEQUENCE</scope>
    <source>
        <strain evidence="3">Bin_327</strain>
    </source>
</reference>